<dbReference type="OrthoDB" id="9805017at2"/>
<keyword evidence="1" id="KW-0732">Signal</keyword>
<feature type="chain" id="PRO_5022197624" description="Beta-propeller repeat protein" evidence="1">
    <location>
        <begin position="22"/>
        <end position="540"/>
    </location>
</feature>
<keyword evidence="3" id="KW-1185">Reference proteome</keyword>
<feature type="signal peptide" evidence="1">
    <location>
        <begin position="1"/>
        <end position="21"/>
    </location>
</feature>
<accession>A0A518EYU0</accession>
<evidence type="ECO:0000313" key="2">
    <source>
        <dbReference type="EMBL" id="QDV09255.1"/>
    </source>
</evidence>
<protein>
    <recommendedName>
        <fullName evidence="4">Beta-propeller repeat protein</fullName>
    </recommendedName>
</protein>
<name>A0A518EYU0_9BACT</name>
<dbReference type="SUPFAM" id="SSF101898">
    <property type="entry name" value="NHL repeat"/>
    <property type="match status" value="1"/>
</dbReference>
<proteinExistence type="predicted"/>
<organism evidence="2 3">
    <name type="scientific">Saltatorellus ferox</name>
    <dbReference type="NCBI Taxonomy" id="2528018"/>
    <lineage>
        <taxon>Bacteria</taxon>
        <taxon>Pseudomonadati</taxon>
        <taxon>Planctomycetota</taxon>
        <taxon>Planctomycetia</taxon>
        <taxon>Planctomycetia incertae sedis</taxon>
        <taxon>Saltatorellus</taxon>
    </lineage>
</organism>
<dbReference type="PANTHER" id="PTHR42754">
    <property type="entry name" value="ENDOGLUCANASE"/>
    <property type="match status" value="1"/>
</dbReference>
<evidence type="ECO:0000256" key="1">
    <source>
        <dbReference type="SAM" id="SignalP"/>
    </source>
</evidence>
<sequence precursor="true">MRFHVIFSAALSLLAATPAASQSPDFVWTSTKTLSPAYDTGRDILPTADGGYFLQGFATIDNYPRTIILRYDADHQEQWRQSYGGPALTMWVSDFCSDGADGLLMAGVIDGAGYADPPLGGADGIVIRLDPQGNALWSRRIGGTGSDRAYGIVEDGSGGALVVGTTNTPSGFGGLPHGPLDMFVTRYDANGNQIWVARDGMLGRLESLEDVTPDGSGGYFCVGGSHTSAMMSWDPAGILARVDSNGVFQWVERALPDIELRGASADGAGGVVAVGTDYLDDRGLLVRADGNGTVQWTTPLVAIGSFVNAWEVERLYDGSFLTAGFARDTGPQAHQTAHLLVRFDLQGARVAQYVVDPSTTEFSALYGLALDGAGSGYITGYVPAGAGVHDTFMARFAIDPLGLTGCTGQPNSTGVGGRTQVLGTPSLADNTATVFATDLPPSTLGFFIASTTTGFVPNASGGQGTLCMGGAIGRFARAGEVLVSGTDGRMHLELDLGDFPTPTGNTAVVAGETWHFQAWHRDANPTSTTNFSGSVAVTWN</sequence>
<gene>
    <name evidence="2" type="ORF">Poly30_48120</name>
</gene>
<dbReference type="EMBL" id="CP036434">
    <property type="protein sequence ID" value="QDV09255.1"/>
    <property type="molecule type" value="Genomic_DNA"/>
</dbReference>
<dbReference type="PANTHER" id="PTHR42754:SF1">
    <property type="entry name" value="LIPOPROTEIN"/>
    <property type="match status" value="1"/>
</dbReference>
<dbReference type="InterPro" id="IPR010620">
    <property type="entry name" value="SBBP_repeat"/>
</dbReference>
<evidence type="ECO:0000313" key="3">
    <source>
        <dbReference type="Proteomes" id="UP000320390"/>
    </source>
</evidence>
<dbReference type="Proteomes" id="UP000320390">
    <property type="component" value="Chromosome"/>
</dbReference>
<reference evidence="2 3" key="1">
    <citation type="submission" date="2019-02" db="EMBL/GenBank/DDBJ databases">
        <title>Deep-cultivation of Planctomycetes and their phenomic and genomic characterization uncovers novel biology.</title>
        <authorList>
            <person name="Wiegand S."/>
            <person name="Jogler M."/>
            <person name="Boedeker C."/>
            <person name="Pinto D."/>
            <person name="Vollmers J."/>
            <person name="Rivas-Marin E."/>
            <person name="Kohn T."/>
            <person name="Peeters S.H."/>
            <person name="Heuer A."/>
            <person name="Rast P."/>
            <person name="Oberbeckmann S."/>
            <person name="Bunk B."/>
            <person name="Jeske O."/>
            <person name="Meyerdierks A."/>
            <person name="Storesund J.E."/>
            <person name="Kallscheuer N."/>
            <person name="Luecker S."/>
            <person name="Lage O.M."/>
            <person name="Pohl T."/>
            <person name="Merkel B.J."/>
            <person name="Hornburger P."/>
            <person name="Mueller R.-W."/>
            <person name="Bruemmer F."/>
            <person name="Labrenz M."/>
            <person name="Spormann A.M."/>
            <person name="Op den Camp H."/>
            <person name="Overmann J."/>
            <person name="Amann R."/>
            <person name="Jetten M.S.M."/>
            <person name="Mascher T."/>
            <person name="Medema M.H."/>
            <person name="Devos D.P."/>
            <person name="Kaster A.-K."/>
            <person name="Ovreas L."/>
            <person name="Rohde M."/>
            <person name="Galperin M.Y."/>
            <person name="Jogler C."/>
        </authorList>
    </citation>
    <scope>NUCLEOTIDE SEQUENCE [LARGE SCALE GENOMIC DNA]</scope>
    <source>
        <strain evidence="2 3">Poly30</strain>
    </source>
</reference>
<dbReference type="RefSeq" id="WP_145203314.1">
    <property type="nucleotide sequence ID" value="NZ_CP036434.1"/>
</dbReference>
<dbReference type="Pfam" id="PF06739">
    <property type="entry name" value="SBBP"/>
    <property type="match status" value="1"/>
</dbReference>
<dbReference type="AlphaFoldDB" id="A0A518EYU0"/>
<evidence type="ECO:0008006" key="4">
    <source>
        <dbReference type="Google" id="ProtNLM"/>
    </source>
</evidence>